<dbReference type="Gene3D" id="3.20.20.80">
    <property type="entry name" value="Glycosidases"/>
    <property type="match status" value="1"/>
</dbReference>
<dbReference type="InterPro" id="IPR050386">
    <property type="entry name" value="Glycosyl_hydrolase_5"/>
</dbReference>
<dbReference type="PANTHER" id="PTHR31297:SF38">
    <property type="entry name" value="X8 DOMAIN-CONTAINING PROTEIN"/>
    <property type="match status" value="1"/>
</dbReference>
<keyword evidence="5" id="KW-0812">Transmembrane</keyword>
<keyword evidence="5" id="KW-1133">Transmembrane helix</keyword>
<dbReference type="GO" id="GO:0009986">
    <property type="term" value="C:cell surface"/>
    <property type="evidence" value="ECO:0007669"/>
    <property type="project" value="TreeGrafter"/>
</dbReference>
<feature type="transmembrane region" description="Helical" evidence="5">
    <location>
        <begin position="578"/>
        <end position="597"/>
    </location>
</feature>
<evidence type="ECO:0000256" key="3">
    <source>
        <dbReference type="ARBA" id="ARBA00023295"/>
    </source>
</evidence>
<accession>A0A836CHB0</accession>
<feature type="domain" description="Glycoside hydrolase family 5" evidence="7">
    <location>
        <begin position="150"/>
        <end position="410"/>
    </location>
</feature>
<evidence type="ECO:0000259" key="7">
    <source>
        <dbReference type="Pfam" id="PF00150"/>
    </source>
</evidence>
<dbReference type="EMBL" id="JAFCMP010000138">
    <property type="protein sequence ID" value="KAG5185198.1"/>
    <property type="molecule type" value="Genomic_DNA"/>
</dbReference>
<dbReference type="InterPro" id="IPR001547">
    <property type="entry name" value="Glyco_hydro_5"/>
</dbReference>
<keyword evidence="2 4" id="KW-0378">Hydrolase</keyword>
<evidence type="ECO:0000256" key="5">
    <source>
        <dbReference type="SAM" id="Phobius"/>
    </source>
</evidence>
<protein>
    <submittedName>
        <fullName evidence="8">Exo-1,3-beta-glucanase, family GH5</fullName>
    </submittedName>
</protein>
<evidence type="ECO:0000256" key="1">
    <source>
        <dbReference type="ARBA" id="ARBA00005641"/>
    </source>
</evidence>
<dbReference type="GO" id="GO:0009251">
    <property type="term" value="P:glucan catabolic process"/>
    <property type="evidence" value="ECO:0007669"/>
    <property type="project" value="TreeGrafter"/>
</dbReference>
<comment type="similarity">
    <text evidence="1 4">Belongs to the glycosyl hydrolase 5 (cellulase A) family.</text>
</comment>
<dbReference type="GO" id="GO:0008422">
    <property type="term" value="F:beta-glucosidase activity"/>
    <property type="evidence" value="ECO:0007669"/>
    <property type="project" value="TreeGrafter"/>
</dbReference>
<evidence type="ECO:0000256" key="2">
    <source>
        <dbReference type="ARBA" id="ARBA00022801"/>
    </source>
</evidence>
<keyword evidence="9" id="KW-1185">Reference proteome</keyword>
<feature type="signal peptide" evidence="6">
    <location>
        <begin position="1"/>
        <end position="22"/>
    </location>
</feature>
<dbReference type="PANTHER" id="PTHR31297">
    <property type="entry name" value="GLUCAN ENDO-1,6-BETA-GLUCOSIDASE B"/>
    <property type="match status" value="1"/>
</dbReference>
<dbReference type="SUPFAM" id="SSF51445">
    <property type="entry name" value="(Trans)glycosidases"/>
    <property type="match status" value="1"/>
</dbReference>
<dbReference type="AlphaFoldDB" id="A0A836CHB0"/>
<keyword evidence="5" id="KW-0472">Membrane</keyword>
<organism evidence="8 9">
    <name type="scientific">Tribonema minus</name>
    <dbReference type="NCBI Taxonomy" id="303371"/>
    <lineage>
        <taxon>Eukaryota</taxon>
        <taxon>Sar</taxon>
        <taxon>Stramenopiles</taxon>
        <taxon>Ochrophyta</taxon>
        <taxon>PX clade</taxon>
        <taxon>Xanthophyceae</taxon>
        <taxon>Tribonematales</taxon>
        <taxon>Tribonemataceae</taxon>
        <taxon>Tribonema</taxon>
    </lineage>
</organism>
<keyword evidence="6" id="KW-0732">Signal</keyword>
<reference evidence="8" key="1">
    <citation type="submission" date="2021-02" db="EMBL/GenBank/DDBJ databases">
        <title>First Annotated Genome of the Yellow-green Alga Tribonema minus.</title>
        <authorList>
            <person name="Mahan K.M."/>
        </authorList>
    </citation>
    <scope>NUCLEOTIDE SEQUENCE</scope>
    <source>
        <strain evidence="8">UTEX B ZZ1240</strain>
    </source>
</reference>
<evidence type="ECO:0000256" key="4">
    <source>
        <dbReference type="RuleBase" id="RU361153"/>
    </source>
</evidence>
<proteinExistence type="inferred from homology"/>
<dbReference type="Pfam" id="PF00150">
    <property type="entry name" value="Cellulase"/>
    <property type="match status" value="1"/>
</dbReference>
<name>A0A836CHB0_9STRA</name>
<feature type="chain" id="PRO_5032577610" evidence="6">
    <location>
        <begin position="23"/>
        <end position="615"/>
    </location>
</feature>
<dbReference type="InterPro" id="IPR017853">
    <property type="entry name" value="GH"/>
</dbReference>
<keyword evidence="3 4" id="KW-0326">Glycosidase</keyword>
<evidence type="ECO:0000256" key="6">
    <source>
        <dbReference type="SAM" id="SignalP"/>
    </source>
</evidence>
<evidence type="ECO:0000313" key="9">
    <source>
        <dbReference type="Proteomes" id="UP000664859"/>
    </source>
</evidence>
<sequence length="615" mass="68916">MPASKMSRTAALALLLCHVVTGHWSHTITNKVPGTHVDEKAAHARRMLQEMGEDESKESPNAKWRCDPVAEEHKAEHNKYKIRAVNLGSWLVLEPWITPTLFFQFLGKEVEAAGVPGESPHGASTQDSVGMDMYSFCLALGPDEGNRQLRAHWDSWVTETDIAQLATMGINTIRLPVGDWMYKPYGPYVGCTDGALEQVERLFWLAHHYNIGILLDIHAVQGSQNGFDNSGRSLNLEWTTFSSTKVAGAATFVHWPYRSANWMGTFDPHTATYVDKNEAHLQHTLDVIRIMVDMYKFVPSVIGIEPVNEPWQFTPVKWLKEFYWEGYQIVRETVPQWLFLMHDAFMFDVNIWGDFMLNCPNIGLDTHIYHAWLDPMPQASYLSYACDVKNALVAMEKKGMPVVVGEYSLATDNCAMWLNGFNDNLPGFPRVQCTYTPCPLPYTGAGVIPGAPVNPNSPPQGPFGTGSSTPSYGMCPIDRRWHNENMFMKDLSRAKLHAFEAVHGWAFWNFKSELEPRWSYIKATELGYFPRTVANLDKDLRVIHACDAFEGRSKNNDMPNSIYAELTPDGGGLRTSHIAVLAALAAMLAVAAVAVAAKRRQRADGFEALPTEAEQ</sequence>
<dbReference type="OrthoDB" id="417697at2759"/>
<evidence type="ECO:0000313" key="8">
    <source>
        <dbReference type="EMBL" id="KAG5185198.1"/>
    </source>
</evidence>
<dbReference type="Proteomes" id="UP000664859">
    <property type="component" value="Unassembled WGS sequence"/>
</dbReference>
<dbReference type="GO" id="GO:0005576">
    <property type="term" value="C:extracellular region"/>
    <property type="evidence" value="ECO:0007669"/>
    <property type="project" value="TreeGrafter"/>
</dbReference>
<comment type="caution">
    <text evidence="8">The sequence shown here is derived from an EMBL/GenBank/DDBJ whole genome shotgun (WGS) entry which is preliminary data.</text>
</comment>
<gene>
    <name evidence="8" type="ORF">JKP88DRAFT_44590</name>
</gene>